<reference evidence="2" key="1">
    <citation type="journal article" date="2019" name="Int. J. Syst. Evol. Microbiol.">
        <title>The Global Catalogue of Microorganisms (GCM) 10K type strain sequencing project: providing services to taxonomists for standard genome sequencing and annotation.</title>
        <authorList>
            <consortium name="The Broad Institute Genomics Platform"/>
            <consortium name="The Broad Institute Genome Sequencing Center for Infectious Disease"/>
            <person name="Wu L."/>
            <person name="Ma J."/>
        </authorList>
    </citation>
    <scope>NUCLEOTIDE SEQUENCE [LARGE SCALE GENOMIC DNA]</scope>
    <source>
        <strain evidence="2">CGMCC 1.12192</strain>
    </source>
</reference>
<protein>
    <recommendedName>
        <fullName evidence="3">Phage tail protein</fullName>
    </recommendedName>
</protein>
<evidence type="ECO:0008006" key="3">
    <source>
        <dbReference type="Google" id="ProtNLM"/>
    </source>
</evidence>
<name>A0ABV9R7E0_9MICO</name>
<accession>A0ABV9R7E0</accession>
<dbReference type="EMBL" id="JBHSJC010000001">
    <property type="protein sequence ID" value="MFC4829387.1"/>
    <property type="molecule type" value="Genomic_DNA"/>
</dbReference>
<proteinExistence type="predicted"/>
<gene>
    <name evidence="1" type="ORF">ACFPER_11340</name>
</gene>
<organism evidence="1 2">
    <name type="scientific">Agromyces aurantiacus</name>
    <dbReference type="NCBI Taxonomy" id="165814"/>
    <lineage>
        <taxon>Bacteria</taxon>
        <taxon>Bacillati</taxon>
        <taxon>Actinomycetota</taxon>
        <taxon>Actinomycetes</taxon>
        <taxon>Micrococcales</taxon>
        <taxon>Microbacteriaceae</taxon>
        <taxon>Agromyces</taxon>
    </lineage>
</organism>
<comment type="caution">
    <text evidence="1">The sequence shown here is derived from an EMBL/GenBank/DDBJ whole genome shotgun (WGS) entry which is preliminary data.</text>
</comment>
<evidence type="ECO:0000313" key="2">
    <source>
        <dbReference type="Proteomes" id="UP001595960"/>
    </source>
</evidence>
<dbReference type="Proteomes" id="UP001595960">
    <property type="component" value="Unassembled WGS sequence"/>
</dbReference>
<sequence>MTLLDSPRNAPAAAVLPARDLVAALAAPPADEASIDAGPGFDVLRGRLQAWLREWDTQRLPAFEQARTIMPDGERHSALRSAATRADGAVRLTASLYDPPNRQGDALSWSRSWVSAAVLPAAPTDGRLFYRFRAGSRLVLDGRAETALASTSVHVGVTADAATSSPFDAPGFATPVVRPLVGVEARDDVDARAEHDIEGSLDVRAGDSPAIAVVLGADVVFRDGWMRVHEGSGLWVGAAGGGPTGSIEVRFAPSALLELFGEAGIA</sequence>
<keyword evidence="2" id="KW-1185">Reference proteome</keyword>
<evidence type="ECO:0000313" key="1">
    <source>
        <dbReference type="EMBL" id="MFC4829387.1"/>
    </source>
</evidence>
<dbReference type="RefSeq" id="WP_204393058.1">
    <property type="nucleotide sequence ID" value="NZ_JAFBBW010000001.1"/>
</dbReference>